<reference evidence="3" key="1">
    <citation type="submission" date="2019-10" db="EMBL/GenBank/DDBJ databases">
        <authorList>
            <person name="Zhang R."/>
            <person name="Pan Y."/>
            <person name="Wang J."/>
            <person name="Ma R."/>
            <person name="Yu S."/>
        </authorList>
    </citation>
    <scope>NUCLEOTIDE SEQUENCE</scope>
    <source>
        <strain evidence="3">LA-IB0</strain>
        <tissue evidence="3">Leaf</tissue>
    </source>
</reference>
<feature type="domain" description="PWWP" evidence="2">
    <location>
        <begin position="13"/>
        <end position="68"/>
    </location>
</feature>
<evidence type="ECO:0000256" key="1">
    <source>
        <dbReference type="SAM" id="MobiDB-lite"/>
    </source>
</evidence>
<dbReference type="Proteomes" id="UP000826271">
    <property type="component" value="Unassembled WGS sequence"/>
</dbReference>
<feature type="region of interest" description="Disordered" evidence="1">
    <location>
        <begin position="283"/>
        <end position="316"/>
    </location>
</feature>
<sequence length="678" mass="75690">MGSSETGVGDCSVGSIVWVRRRNGSWWPGKILGPDELSSSHITSPRSGTPVKLLGREDASVDWYNLEKSKRVKAFRCGEFDDCIERAEAAQGMPPKKREKYARREDAILHALDLERQLLEKKYGKVEYSSNGRSKKSPDAVTSSAYLEDGGNKKDPASAQVSERLGSSVAQKNVIDQHRYEETVREGNQLSGEDDNAGGPPRMRGLQDLGLRTAPPTKDKFPYTESKEESCIGEELSVVVFGAKRSRHAYLPYDSGDYSNGNRIQSSQAEILVSKFGESDCSYPADMDEDRVSGSTEDTETDCSETDSMESDSDNDMNALSDGSASIELQPKYPRRIEAHELHGSISSCDDFDELTYADESSHPYLHERVSTSTEVSKWQLKGKRKNRGLVKRSLDRTDAEVPRGYINGKNSNWSSSGFKADSVEKIFRTHIPVYGSTGLHNSTHDSVDLEGLSWNNQPAMRGYWEDSHEYVDPLFVGRHHFGGRIMLVDVDLKVQASNYRRDVPMISLMSKLNGHAIVGHPIQIETLESGSSDYFFPEQLESPAALPRAWRTGRRTANSRVPRPHLSSTLDSDNKQYAQFIDQEKANIARKSFPQYPLDRKYSRNAPKTISPTSNQKIRTLSSIASEQKHQSYPGSSVSNSQVDGLIKTEYVPTTVACIPVNLVFSRLHEELKGRHQ</sequence>
<protein>
    <recommendedName>
        <fullName evidence="2">PWWP domain-containing protein</fullName>
    </recommendedName>
</protein>
<dbReference type="InterPro" id="IPR000313">
    <property type="entry name" value="PWWP_dom"/>
</dbReference>
<dbReference type="AlphaFoldDB" id="A0AAV6YC75"/>
<dbReference type="PROSITE" id="PS50812">
    <property type="entry name" value="PWWP"/>
    <property type="match status" value="1"/>
</dbReference>
<dbReference type="CDD" id="cd05162">
    <property type="entry name" value="PWWP"/>
    <property type="match status" value="1"/>
</dbReference>
<evidence type="ECO:0000313" key="3">
    <source>
        <dbReference type="EMBL" id="KAG8390496.1"/>
    </source>
</evidence>
<dbReference type="Pfam" id="PF00855">
    <property type="entry name" value="PWWP"/>
    <property type="match status" value="1"/>
</dbReference>
<gene>
    <name evidence="3" type="ORF">BUALT_Bualt01G0089400</name>
</gene>
<accession>A0AAV6YC75</accession>
<evidence type="ECO:0000313" key="4">
    <source>
        <dbReference type="Proteomes" id="UP000826271"/>
    </source>
</evidence>
<feature type="region of interest" description="Disordered" evidence="1">
    <location>
        <begin position="127"/>
        <end position="226"/>
    </location>
</feature>
<comment type="caution">
    <text evidence="3">The sequence shown here is derived from an EMBL/GenBank/DDBJ whole genome shotgun (WGS) entry which is preliminary data.</text>
</comment>
<feature type="compositionally biased region" description="Acidic residues" evidence="1">
    <location>
        <begin position="297"/>
        <end position="315"/>
    </location>
</feature>
<dbReference type="EMBL" id="WHWC01000001">
    <property type="protein sequence ID" value="KAG8390496.1"/>
    <property type="molecule type" value="Genomic_DNA"/>
</dbReference>
<feature type="compositionally biased region" description="Basic and acidic residues" evidence="1">
    <location>
        <begin position="175"/>
        <end position="185"/>
    </location>
</feature>
<name>A0AAV6YC75_9LAMI</name>
<keyword evidence="4" id="KW-1185">Reference proteome</keyword>
<dbReference type="SUPFAM" id="SSF63748">
    <property type="entry name" value="Tudor/PWWP/MBT"/>
    <property type="match status" value="1"/>
</dbReference>
<evidence type="ECO:0000259" key="2">
    <source>
        <dbReference type="PROSITE" id="PS50812"/>
    </source>
</evidence>
<dbReference type="Gene3D" id="2.30.30.140">
    <property type="match status" value="1"/>
</dbReference>
<organism evidence="3 4">
    <name type="scientific">Buddleja alternifolia</name>
    <dbReference type="NCBI Taxonomy" id="168488"/>
    <lineage>
        <taxon>Eukaryota</taxon>
        <taxon>Viridiplantae</taxon>
        <taxon>Streptophyta</taxon>
        <taxon>Embryophyta</taxon>
        <taxon>Tracheophyta</taxon>
        <taxon>Spermatophyta</taxon>
        <taxon>Magnoliopsida</taxon>
        <taxon>eudicotyledons</taxon>
        <taxon>Gunneridae</taxon>
        <taxon>Pentapetalae</taxon>
        <taxon>asterids</taxon>
        <taxon>lamiids</taxon>
        <taxon>Lamiales</taxon>
        <taxon>Scrophulariaceae</taxon>
        <taxon>Buddlejeae</taxon>
        <taxon>Buddleja</taxon>
    </lineage>
</organism>
<feature type="compositionally biased region" description="Basic and acidic residues" evidence="1">
    <location>
        <begin position="217"/>
        <end position="226"/>
    </location>
</feature>
<dbReference type="PANTHER" id="PTHR33697:SF2">
    <property type="entry name" value="T17B22.17 PROTEIN"/>
    <property type="match status" value="1"/>
</dbReference>
<dbReference type="InterPro" id="IPR044679">
    <property type="entry name" value="PWWP2-like"/>
</dbReference>
<dbReference type="PANTHER" id="PTHR33697">
    <property type="entry name" value="T17B22.17 PROTEIN-RELATED"/>
    <property type="match status" value="1"/>
</dbReference>
<proteinExistence type="predicted"/>